<keyword evidence="1" id="KW-0472">Membrane</keyword>
<feature type="transmembrane region" description="Helical" evidence="1">
    <location>
        <begin position="22"/>
        <end position="42"/>
    </location>
</feature>
<gene>
    <name evidence="2" type="ORF">LX32DRAFT_647013</name>
</gene>
<dbReference type="Proteomes" id="UP001232148">
    <property type="component" value="Unassembled WGS sequence"/>
</dbReference>
<keyword evidence="1" id="KW-0812">Transmembrane</keyword>
<comment type="caution">
    <text evidence="2">The sequence shown here is derived from an EMBL/GenBank/DDBJ whole genome shotgun (WGS) entry which is preliminary data.</text>
</comment>
<evidence type="ECO:0000313" key="3">
    <source>
        <dbReference type="Proteomes" id="UP001232148"/>
    </source>
</evidence>
<dbReference type="EMBL" id="MU843166">
    <property type="protein sequence ID" value="KAK2020839.1"/>
    <property type="molecule type" value="Genomic_DNA"/>
</dbReference>
<name>A0AAD9H3H6_9PEZI</name>
<evidence type="ECO:0000256" key="1">
    <source>
        <dbReference type="SAM" id="Phobius"/>
    </source>
</evidence>
<keyword evidence="3" id="KW-1185">Reference proteome</keyword>
<reference evidence="2" key="1">
    <citation type="submission" date="2021-06" db="EMBL/GenBank/DDBJ databases">
        <title>Comparative genomics, transcriptomics and evolutionary studies reveal genomic signatures of adaptation to plant cell wall in hemibiotrophic fungi.</title>
        <authorList>
            <consortium name="DOE Joint Genome Institute"/>
            <person name="Baroncelli R."/>
            <person name="Diaz J.F."/>
            <person name="Benocci T."/>
            <person name="Peng M."/>
            <person name="Battaglia E."/>
            <person name="Haridas S."/>
            <person name="Andreopoulos W."/>
            <person name="Labutti K."/>
            <person name="Pangilinan J."/>
            <person name="Floch G.L."/>
            <person name="Makela M.R."/>
            <person name="Henrissat B."/>
            <person name="Grigoriev I.V."/>
            <person name="Crouch J.A."/>
            <person name="De Vries R.P."/>
            <person name="Sukno S.A."/>
            <person name="Thon M.R."/>
        </authorList>
    </citation>
    <scope>NUCLEOTIDE SEQUENCE</scope>
    <source>
        <strain evidence="2">MAFF235873</strain>
    </source>
</reference>
<dbReference type="AlphaFoldDB" id="A0AAD9H3H6"/>
<protein>
    <submittedName>
        <fullName evidence="2">Uncharacterized protein</fullName>
    </submittedName>
</protein>
<sequence length="62" mass="6626">MNSGEFTGCPGHGLDVPLPPKFFTSSLICSAFLSLSSVVMLPHTNNTGKQSKELDQRSSKAE</sequence>
<accession>A0AAD9H3H6</accession>
<keyword evidence="1" id="KW-1133">Transmembrane helix</keyword>
<evidence type="ECO:0000313" key="2">
    <source>
        <dbReference type="EMBL" id="KAK2020839.1"/>
    </source>
</evidence>
<proteinExistence type="predicted"/>
<organism evidence="2 3">
    <name type="scientific">Colletotrichum zoysiae</name>
    <dbReference type="NCBI Taxonomy" id="1216348"/>
    <lineage>
        <taxon>Eukaryota</taxon>
        <taxon>Fungi</taxon>
        <taxon>Dikarya</taxon>
        <taxon>Ascomycota</taxon>
        <taxon>Pezizomycotina</taxon>
        <taxon>Sordariomycetes</taxon>
        <taxon>Hypocreomycetidae</taxon>
        <taxon>Glomerellales</taxon>
        <taxon>Glomerellaceae</taxon>
        <taxon>Colletotrichum</taxon>
        <taxon>Colletotrichum graminicola species complex</taxon>
    </lineage>
</organism>